<dbReference type="GO" id="GO:0070490">
    <property type="term" value="P:protein pupylation"/>
    <property type="evidence" value="ECO:0007669"/>
    <property type="project" value="TreeGrafter"/>
</dbReference>
<evidence type="ECO:0000313" key="1">
    <source>
        <dbReference type="EMBL" id="MBF0939449.1"/>
    </source>
</evidence>
<dbReference type="GO" id="GO:0000502">
    <property type="term" value="C:proteasome complex"/>
    <property type="evidence" value="ECO:0007669"/>
    <property type="project" value="UniProtKB-KW"/>
</dbReference>
<evidence type="ECO:0000313" key="2">
    <source>
        <dbReference type="Proteomes" id="UP000718630"/>
    </source>
</evidence>
<gene>
    <name evidence="1" type="ORF">HXK03_01035</name>
</gene>
<dbReference type="PANTHER" id="PTHR42307:SF3">
    <property type="entry name" value="PUP--PROTEIN LIGASE"/>
    <property type="match status" value="1"/>
</dbReference>
<dbReference type="EMBL" id="JABZFZ010000026">
    <property type="protein sequence ID" value="MBF0939449.1"/>
    <property type="molecule type" value="Genomic_DNA"/>
</dbReference>
<dbReference type="GO" id="GO:0010498">
    <property type="term" value="P:proteasomal protein catabolic process"/>
    <property type="evidence" value="ECO:0007669"/>
    <property type="project" value="InterPro"/>
</dbReference>
<reference evidence="1" key="1">
    <citation type="submission" date="2020-04" db="EMBL/GenBank/DDBJ databases">
        <title>Deep metagenomics examines the oral microbiome during advanced dental caries in children, revealing novel taxa and co-occurrences with host molecules.</title>
        <authorList>
            <person name="Baker J.L."/>
            <person name="Morton J.T."/>
            <person name="Dinis M."/>
            <person name="Alvarez R."/>
            <person name="Tran N.C."/>
            <person name="Knight R."/>
            <person name="Edlund A."/>
        </authorList>
    </citation>
    <scope>NUCLEOTIDE SEQUENCE</scope>
    <source>
        <strain evidence="1">JCVI_32_bin.64</strain>
    </source>
</reference>
<comment type="caution">
    <text evidence="1">The sequence shown here is derived from an EMBL/GenBank/DDBJ whole genome shotgun (WGS) entry which is preliminary data.</text>
</comment>
<dbReference type="GO" id="GO:0005524">
    <property type="term" value="F:ATP binding"/>
    <property type="evidence" value="ECO:0007669"/>
    <property type="project" value="TreeGrafter"/>
</dbReference>
<dbReference type="Proteomes" id="UP000718630">
    <property type="component" value="Unassembled WGS sequence"/>
</dbReference>
<dbReference type="GO" id="GO:0019941">
    <property type="term" value="P:modification-dependent protein catabolic process"/>
    <property type="evidence" value="ECO:0007669"/>
    <property type="project" value="InterPro"/>
</dbReference>
<organism evidence="1 2">
    <name type="scientific">Schaalia georgiae</name>
    <dbReference type="NCBI Taxonomy" id="52768"/>
    <lineage>
        <taxon>Bacteria</taxon>
        <taxon>Bacillati</taxon>
        <taxon>Actinomycetota</taxon>
        <taxon>Actinomycetes</taxon>
        <taxon>Actinomycetales</taxon>
        <taxon>Actinomycetaceae</taxon>
        <taxon>Schaalia</taxon>
    </lineage>
</organism>
<protein>
    <submittedName>
        <fullName evidence="1">Proteasome accessory factor PafA2 family protein</fullName>
    </submittedName>
</protein>
<dbReference type="Pfam" id="PF03136">
    <property type="entry name" value="Pup_ligase"/>
    <property type="match status" value="1"/>
</dbReference>
<dbReference type="AlphaFoldDB" id="A0A929N297"/>
<name>A0A929N297_9ACTO</name>
<dbReference type="PANTHER" id="PTHR42307">
    <property type="entry name" value="PUP DEAMIDASE/DEPUPYLASE"/>
    <property type="match status" value="1"/>
</dbReference>
<proteinExistence type="predicted"/>
<sequence>MRRRVVGIETEHGLLAAPASGEGPCMNAEHAARQLFEPLLRQGRSSNLFLRNGGRLYLDVGAHPEYATAECDRLEDLLEQDRAGALMLADLASQADEAMASLGEDLRVHLFRNNLDSQGNSYGCHENYMLHRRRDFRQVADALVSFFITRLVLVGNGWINLSGARPRLEFSQRANQMWDAVSSATTRSRPIINTRDEPLADSGSYRRMHVIVGDTNVAEPTTALKVGMTWMLLDAVEDGLRIEDLALADPMRAIRQINADLSGAAPIELASGARTTPVALQREIRSRVLDVIGPDSLDEAHRYVAQLWGRGLDAIESGDWSGVDTELDIAIKRRLLDSYTARTGGDYADPRVARLELGYHDITAQGLRDRMEAAGLMKRLTSPGGASRAVTAPPATTRARLRGAIIAAAEDARTDITVDWVHVRLDDQSSGPLSLQDPLSSSDPRVDALVSQIGASAPVLPA</sequence>
<dbReference type="InterPro" id="IPR004347">
    <property type="entry name" value="Pup_ligase/deamidase"/>
</dbReference>
<accession>A0A929N297</accession>
<keyword evidence="1" id="KW-0647">Proteasome</keyword>